<protein>
    <recommendedName>
        <fullName evidence="2">C-type lectin domain-containing protein</fullName>
    </recommendedName>
</protein>
<feature type="signal peptide" evidence="1">
    <location>
        <begin position="1"/>
        <end position="18"/>
    </location>
</feature>
<dbReference type="HOGENOM" id="CLU_2239626_0_0_1"/>
<dbReference type="AlphaFoldDB" id="V4B0R9"/>
<dbReference type="InterPro" id="IPR016187">
    <property type="entry name" value="CTDL_fold"/>
</dbReference>
<name>V4B0R9_LOTGI</name>
<dbReference type="InterPro" id="IPR016186">
    <property type="entry name" value="C-type_lectin-like/link_sf"/>
</dbReference>
<dbReference type="KEGG" id="lgi:LOTGIDRAFT_156427"/>
<organism evidence="3 4">
    <name type="scientific">Lottia gigantea</name>
    <name type="common">Giant owl limpet</name>
    <dbReference type="NCBI Taxonomy" id="225164"/>
    <lineage>
        <taxon>Eukaryota</taxon>
        <taxon>Metazoa</taxon>
        <taxon>Spiralia</taxon>
        <taxon>Lophotrochozoa</taxon>
        <taxon>Mollusca</taxon>
        <taxon>Gastropoda</taxon>
        <taxon>Patellogastropoda</taxon>
        <taxon>Lottioidea</taxon>
        <taxon>Lottiidae</taxon>
        <taxon>Lottia</taxon>
    </lineage>
</organism>
<dbReference type="CDD" id="cd00037">
    <property type="entry name" value="CLECT"/>
    <property type="match status" value="1"/>
</dbReference>
<dbReference type="CTD" id="20236997"/>
<evidence type="ECO:0000259" key="2">
    <source>
        <dbReference type="Pfam" id="PF00059"/>
    </source>
</evidence>
<dbReference type="EMBL" id="KB199905">
    <property type="protein sequence ID" value="ESP03828.1"/>
    <property type="molecule type" value="Genomic_DNA"/>
</dbReference>
<dbReference type="SUPFAM" id="SSF56436">
    <property type="entry name" value="C-type lectin-like"/>
    <property type="match status" value="1"/>
</dbReference>
<evidence type="ECO:0000313" key="4">
    <source>
        <dbReference type="Proteomes" id="UP000030746"/>
    </source>
</evidence>
<evidence type="ECO:0000313" key="3">
    <source>
        <dbReference type="EMBL" id="ESP03828.1"/>
    </source>
</evidence>
<reference evidence="3 4" key="1">
    <citation type="journal article" date="2013" name="Nature">
        <title>Insights into bilaterian evolution from three spiralian genomes.</title>
        <authorList>
            <person name="Simakov O."/>
            <person name="Marletaz F."/>
            <person name="Cho S.J."/>
            <person name="Edsinger-Gonzales E."/>
            <person name="Havlak P."/>
            <person name="Hellsten U."/>
            <person name="Kuo D.H."/>
            <person name="Larsson T."/>
            <person name="Lv J."/>
            <person name="Arendt D."/>
            <person name="Savage R."/>
            <person name="Osoegawa K."/>
            <person name="de Jong P."/>
            <person name="Grimwood J."/>
            <person name="Chapman J.A."/>
            <person name="Shapiro H."/>
            <person name="Aerts A."/>
            <person name="Otillar R.P."/>
            <person name="Terry A.Y."/>
            <person name="Boore J.L."/>
            <person name="Grigoriev I.V."/>
            <person name="Lindberg D.R."/>
            <person name="Seaver E.C."/>
            <person name="Weisblat D.A."/>
            <person name="Putnam N.H."/>
            <person name="Rokhsar D.S."/>
        </authorList>
    </citation>
    <scope>NUCLEOTIDE SEQUENCE [LARGE SCALE GENOMIC DNA]</scope>
</reference>
<dbReference type="InterPro" id="IPR001304">
    <property type="entry name" value="C-type_lectin-like"/>
</dbReference>
<feature type="domain" description="C-type lectin" evidence="2">
    <location>
        <begin position="54"/>
        <end position="97"/>
    </location>
</feature>
<dbReference type="GeneID" id="20236997"/>
<dbReference type="Gene3D" id="3.10.100.10">
    <property type="entry name" value="Mannose-Binding Protein A, subunit A"/>
    <property type="match status" value="1"/>
</dbReference>
<dbReference type="Pfam" id="PF00059">
    <property type="entry name" value="Lectin_C"/>
    <property type="match status" value="1"/>
</dbReference>
<dbReference type="RefSeq" id="XP_009045310.1">
    <property type="nucleotide sequence ID" value="XM_009047062.1"/>
</dbReference>
<accession>V4B0R9</accession>
<keyword evidence="4" id="KW-1185">Reference proteome</keyword>
<gene>
    <name evidence="3" type="ORF">LOTGIDRAFT_156427</name>
</gene>
<keyword evidence="1" id="KW-0732">Signal</keyword>
<dbReference type="OMA" id="ESEVVPW"/>
<dbReference type="OrthoDB" id="6038959at2759"/>
<evidence type="ECO:0000256" key="1">
    <source>
        <dbReference type="SAM" id="SignalP"/>
    </source>
</evidence>
<proteinExistence type="predicted"/>
<sequence length="105" mass="12398">MSEMIRTMILMYLLMISSVRMNGYWRSTREIKVDCQPGWEVKDDNCYKYFSDPVPWDQAKATCQAYGGMIVAVKNYYQNEYVGNMVESKGGKRFWIDDLSHVRRC</sequence>
<dbReference type="STRING" id="225164.V4B0R9"/>
<feature type="chain" id="PRO_5004716500" description="C-type lectin domain-containing protein" evidence="1">
    <location>
        <begin position="19"/>
        <end position="105"/>
    </location>
</feature>
<dbReference type="Proteomes" id="UP000030746">
    <property type="component" value="Unassembled WGS sequence"/>
</dbReference>